<keyword evidence="2" id="KW-1185">Reference proteome</keyword>
<organism evidence="1 2">
    <name type="scientific">Mycolicibacterium bacteremicum</name>
    <name type="common">Mycobacterium bacteremicum</name>
    <dbReference type="NCBI Taxonomy" id="564198"/>
    <lineage>
        <taxon>Bacteria</taxon>
        <taxon>Bacillati</taxon>
        <taxon>Actinomycetota</taxon>
        <taxon>Actinomycetes</taxon>
        <taxon>Mycobacteriales</taxon>
        <taxon>Mycobacteriaceae</taxon>
        <taxon>Mycolicibacterium</taxon>
    </lineage>
</organism>
<gene>
    <name evidence="1" type="ORF">BST17_25635</name>
</gene>
<name>A0A1W9YPJ9_MYCBA</name>
<protein>
    <submittedName>
        <fullName evidence="1">Uncharacterized protein</fullName>
    </submittedName>
</protein>
<sequence length="302" mass="34567">MNSDEGFSHQKCYANTRGGCSTKITGEHYVSHGLIKLYGNNDPAYKVQHRTGKGVGHPVQPKEFKANILCTNHNSGLHHADDAALEFATFLRRNAFQYNAGAGDWGDSEEITISGDDMQRWVLKLFLNHAVKDHFTVQQDKKVSFPTEAIDLLLDRAAWPPTWGLCVAADTTNRRMWFDPFQIKEAIDVDWWGCAPFVFHDETWLGGAIVDLAHVSFGLTLFNPGRHDVRFENPDNPIRGTLQRPKYLAWELNGVKKRVNFRWDDPWQRQGLTYTLRTQNREDRLKGLAPQGRQFRKRGMAE</sequence>
<dbReference type="AlphaFoldDB" id="A0A1W9YPJ9"/>
<dbReference type="EMBL" id="MVHJ01000036">
    <property type="protein sequence ID" value="ORA01995.1"/>
    <property type="molecule type" value="Genomic_DNA"/>
</dbReference>
<accession>A0A1W9YPJ9</accession>
<dbReference type="Proteomes" id="UP000192366">
    <property type="component" value="Unassembled WGS sequence"/>
</dbReference>
<evidence type="ECO:0000313" key="2">
    <source>
        <dbReference type="Proteomes" id="UP000192366"/>
    </source>
</evidence>
<comment type="caution">
    <text evidence="1">The sequence shown here is derived from an EMBL/GenBank/DDBJ whole genome shotgun (WGS) entry which is preliminary data.</text>
</comment>
<reference evidence="1 2" key="1">
    <citation type="submission" date="2017-02" db="EMBL/GenBank/DDBJ databases">
        <title>The new phylogeny of genus Mycobacterium.</title>
        <authorList>
            <person name="Tortoli E."/>
            <person name="Trovato A."/>
            <person name="Cirillo D.M."/>
        </authorList>
    </citation>
    <scope>NUCLEOTIDE SEQUENCE [LARGE SCALE GENOMIC DNA]</scope>
    <source>
        <strain evidence="1 2">DSM 45578</strain>
    </source>
</reference>
<evidence type="ECO:0000313" key="1">
    <source>
        <dbReference type="EMBL" id="ORA01995.1"/>
    </source>
</evidence>
<proteinExistence type="predicted"/>